<keyword evidence="7" id="KW-1185">Reference proteome</keyword>
<evidence type="ECO:0000259" key="5">
    <source>
        <dbReference type="PROSITE" id="PS50931"/>
    </source>
</evidence>
<dbReference type="SUPFAM" id="SSF53850">
    <property type="entry name" value="Periplasmic binding protein-like II"/>
    <property type="match status" value="1"/>
</dbReference>
<keyword evidence="3" id="KW-0238">DNA-binding</keyword>
<dbReference type="PANTHER" id="PTHR30537:SF3">
    <property type="entry name" value="TRANSCRIPTIONAL REGULATORY PROTEIN"/>
    <property type="match status" value="1"/>
</dbReference>
<dbReference type="InterPro" id="IPR000847">
    <property type="entry name" value="LysR_HTH_N"/>
</dbReference>
<dbReference type="InterPro" id="IPR005119">
    <property type="entry name" value="LysR_subst-bd"/>
</dbReference>
<dbReference type="EMBL" id="JALZWP010000034">
    <property type="protein sequence ID" value="MCL1630266.1"/>
    <property type="molecule type" value="Genomic_DNA"/>
</dbReference>
<evidence type="ECO:0000256" key="4">
    <source>
        <dbReference type="ARBA" id="ARBA00023163"/>
    </source>
</evidence>
<organism evidence="6 7">
    <name type="scientific">Roseinatronobacter domitianus</name>
    <dbReference type="NCBI Taxonomy" id="2940293"/>
    <lineage>
        <taxon>Bacteria</taxon>
        <taxon>Pseudomonadati</taxon>
        <taxon>Pseudomonadota</taxon>
        <taxon>Alphaproteobacteria</taxon>
        <taxon>Rhodobacterales</taxon>
        <taxon>Paracoccaceae</taxon>
        <taxon>Roseinatronobacter</taxon>
    </lineage>
</organism>
<dbReference type="InterPro" id="IPR058163">
    <property type="entry name" value="LysR-type_TF_proteobact-type"/>
</dbReference>
<dbReference type="Gene3D" id="3.40.190.290">
    <property type="match status" value="1"/>
</dbReference>
<dbReference type="RefSeq" id="WP_249060921.1">
    <property type="nucleotide sequence ID" value="NZ_JALZWP010000034.1"/>
</dbReference>
<dbReference type="InterPro" id="IPR036388">
    <property type="entry name" value="WH-like_DNA-bd_sf"/>
</dbReference>
<keyword evidence="4" id="KW-0804">Transcription</keyword>
<evidence type="ECO:0000256" key="3">
    <source>
        <dbReference type="ARBA" id="ARBA00023125"/>
    </source>
</evidence>
<comment type="similarity">
    <text evidence="1">Belongs to the LysR transcriptional regulatory family.</text>
</comment>
<comment type="caution">
    <text evidence="6">The sequence shown here is derived from an EMBL/GenBank/DDBJ whole genome shotgun (WGS) entry which is preliminary data.</text>
</comment>
<proteinExistence type="inferred from homology"/>
<dbReference type="Proteomes" id="UP001202550">
    <property type="component" value="Unassembled WGS sequence"/>
</dbReference>
<evidence type="ECO:0000256" key="1">
    <source>
        <dbReference type="ARBA" id="ARBA00009437"/>
    </source>
</evidence>
<evidence type="ECO:0000256" key="2">
    <source>
        <dbReference type="ARBA" id="ARBA00023015"/>
    </source>
</evidence>
<accession>A0ABT0M5W7</accession>
<dbReference type="InterPro" id="IPR036390">
    <property type="entry name" value="WH_DNA-bd_sf"/>
</dbReference>
<gene>
    <name evidence="6" type="ORF">M3N55_16240</name>
</gene>
<dbReference type="Pfam" id="PF03466">
    <property type="entry name" value="LysR_substrate"/>
    <property type="match status" value="1"/>
</dbReference>
<sequence>MDWDDMRVFLAVARAESLGRAGQALKMDPATVGRRIARLEARLARRLFHRSHQGYALTEDGLRLLPHVEAAQAHLRAAEEPGAPGEGLSGQIRLGAPDGCANYLLPQVIAQICAQHPALEVQIVALPRLFNLSRREADMAISVSAPQAGRLHAQKITDYHLHFAAATAYLNRHPPIRQLADLRRHRLVGYIPDMIFDRELDYLASLSLPGAQMTSNSVPVQVNLLRQGAGLGVVHDFALPHAPDLRRVLVPAFSLTRAFHLVRHADDLRNARLRRFADALVSGIRAQVAHLEESVVQVERQASSENP</sequence>
<dbReference type="Gene3D" id="1.10.10.10">
    <property type="entry name" value="Winged helix-like DNA-binding domain superfamily/Winged helix DNA-binding domain"/>
    <property type="match status" value="1"/>
</dbReference>
<reference evidence="6 7" key="1">
    <citation type="submission" date="2022-05" db="EMBL/GenBank/DDBJ databases">
        <title>Seasonal and diel survey of microbial diversity of the Tyrrhenian coast.</title>
        <authorList>
            <person name="Gattoni G."/>
            <person name="Corral P."/>
        </authorList>
    </citation>
    <scope>NUCLEOTIDE SEQUENCE [LARGE SCALE GENOMIC DNA]</scope>
    <source>
        <strain evidence="6 7">V10</strain>
    </source>
</reference>
<dbReference type="PROSITE" id="PS50931">
    <property type="entry name" value="HTH_LYSR"/>
    <property type="match status" value="1"/>
</dbReference>
<evidence type="ECO:0000313" key="6">
    <source>
        <dbReference type="EMBL" id="MCL1630266.1"/>
    </source>
</evidence>
<feature type="domain" description="HTH lysR-type" evidence="5">
    <location>
        <begin position="1"/>
        <end position="58"/>
    </location>
</feature>
<evidence type="ECO:0000313" key="7">
    <source>
        <dbReference type="Proteomes" id="UP001202550"/>
    </source>
</evidence>
<name>A0ABT0M5W7_9RHOB</name>
<protein>
    <submittedName>
        <fullName evidence="6">LysR family transcriptional regulator</fullName>
    </submittedName>
</protein>
<dbReference type="PANTHER" id="PTHR30537">
    <property type="entry name" value="HTH-TYPE TRANSCRIPTIONAL REGULATOR"/>
    <property type="match status" value="1"/>
</dbReference>
<dbReference type="SUPFAM" id="SSF46785">
    <property type="entry name" value="Winged helix' DNA-binding domain"/>
    <property type="match status" value="1"/>
</dbReference>
<keyword evidence="2" id="KW-0805">Transcription regulation</keyword>
<dbReference type="Pfam" id="PF00126">
    <property type="entry name" value="HTH_1"/>
    <property type="match status" value="1"/>
</dbReference>